<evidence type="ECO:0000256" key="1">
    <source>
        <dbReference type="ARBA" id="ARBA00010996"/>
    </source>
</evidence>
<evidence type="ECO:0000256" key="2">
    <source>
        <dbReference type="SAM" id="Phobius"/>
    </source>
</evidence>
<dbReference type="CDD" id="cd02968">
    <property type="entry name" value="SCO"/>
    <property type="match status" value="1"/>
</dbReference>
<sequence>MKNSIETDNSSDNEACASDGKCVQIKKTRNSIIWLAAVIVVLAYFLLIPGANQIKELSKEVNPTASLYSNPKSIQGKFPLINDNQDIVMLSDVAKDKWSILYFGYASCPDVCPTDLATLNQTLGMMKHADKLQVIFVSVDPKRDVGNLNAFTGRFNAGFIGLSAEESVLRNMTKTLGVYHEVEKTKQRALTEDQNKHKDMSMVMNNNYLINHTASYLLLNPNLELTGLLTNPHHAPKMAKALDLIIETLD</sequence>
<dbReference type="InterPro" id="IPR003782">
    <property type="entry name" value="SCO1/SenC"/>
</dbReference>
<comment type="similarity">
    <text evidence="1">Belongs to the SCO1/2 family.</text>
</comment>
<dbReference type="Pfam" id="PF02630">
    <property type="entry name" value="SCO1-SenC"/>
    <property type="match status" value="1"/>
</dbReference>
<evidence type="ECO:0000313" key="3">
    <source>
        <dbReference type="EMBL" id="SFV81844.1"/>
    </source>
</evidence>
<dbReference type="PANTHER" id="PTHR12151:SF25">
    <property type="entry name" value="LINALOOL DEHYDRATASE_ISOMERASE DOMAIN-CONTAINING PROTEIN"/>
    <property type="match status" value="1"/>
</dbReference>
<reference evidence="3" key="1">
    <citation type="submission" date="2016-10" db="EMBL/GenBank/DDBJ databases">
        <authorList>
            <person name="de Groot N.N."/>
        </authorList>
    </citation>
    <scope>NUCLEOTIDE SEQUENCE</scope>
</reference>
<keyword evidence="2" id="KW-0812">Transmembrane</keyword>
<keyword evidence="2" id="KW-1133">Transmembrane helix</keyword>
<organism evidence="3">
    <name type="scientific">hydrothermal vent metagenome</name>
    <dbReference type="NCBI Taxonomy" id="652676"/>
    <lineage>
        <taxon>unclassified sequences</taxon>
        <taxon>metagenomes</taxon>
        <taxon>ecological metagenomes</taxon>
    </lineage>
</organism>
<accession>A0A1W1DK89</accession>
<gene>
    <name evidence="3" type="ORF">MNB_SUP05-6-953</name>
</gene>
<dbReference type="SUPFAM" id="SSF52833">
    <property type="entry name" value="Thioredoxin-like"/>
    <property type="match status" value="1"/>
</dbReference>
<protein>
    <submittedName>
        <fullName evidence="3">Cytochrome oxidase biogenesis protein Sco1/SenC/PrrC, putative copper metallochaperone</fullName>
    </submittedName>
</protein>
<dbReference type="AlphaFoldDB" id="A0A1W1DK89"/>
<dbReference type="InterPro" id="IPR036249">
    <property type="entry name" value="Thioredoxin-like_sf"/>
</dbReference>
<dbReference type="Gene3D" id="3.40.30.10">
    <property type="entry name" value="Glutaredoxin"/>
    <property type="match status" value="1"/>
</dbReference>
<dbReference type="EMBL" id="FPHV01000104">
    <property type="protein sequence ID" value="SFV81844.1"/>
    <property type="molecule type" value="Genomic_DNA"/>
</dbReference>
<keyword evidence="2" id="KW-0472">Membrane</keyword>
<feature type="transmembrane region" description="Helical" evidence="2">
    <location>
        <begin position="31"/>
        <end position="51"/>
    </location>
</feature>
<name>A0A1W1DK89_9ZZZZ</name>
<dbReference type="PANTHER" id="PTHR12151">
    <property type="entry name" value="ELECTRON TRANSPORT PROTIN SCO1/SENC FAMILY MEMBER"/>
    <property type="match status" value="1"/>
</dbReference>
<proteinExistence type="inferred from homology"/>